<organism evidence="3 4">
    <name type="scientific">Acanthaster planci</name>
    <name type="common">Crown-of-thorns starfish</name>
    <dbReference type="NCBI Taxonomy" id="133434"/>
    <lineage>
        <taxon>Eukaryota</taxon>
        <taxon>Metazoa</taxon>
        <taxon>Echinodermata</taxon>
        <taxon>Eleutherozoa</taxon>
        <taxon>Asterozoa</taxon>
        <taxon>Asteroidea</taxon>
        <taxon>Valvatacea</taxon>
        <taxon>Valvatida</taxon>
        <taxon>Acanthasteridae</taxon>
        <taxon>Acanthaster</taxon>
    </lineage>
</organism>
<dbReference type="GO" id="GO:0031252">
    <property type="term" value="C:cell leading edge"/>
    <property type="evidence" value="ECO:0007669"/>
    <property type="project" value="TreeGrafter"/>
</dbReference>
<dbReference type="RefSeq" id="XP_022094338.1">
    <property type="nucleotide sequence ID" value="XM_022238646.1"/>
</dbReference>
<feature type="compositionally biased region" description="Polar residues" evidence="2">
    <location>
        <begin position="668"/>
        <end position="687"/>
    </location>
</feature>
<protein>
    <submittedName>
        <fullName evidence="4">Shootin-1-like isoform X1</fullName>
    </submittedName>
</protein>
<feature type="region of interest" description="Disordered" evidence="2">
    <location>
        <begin position="489"/>
        <end position="704"/>
    </location>
</feature>
<feature type="region of interest" description="Disordered" evidence="2">
    <location>
        <begin position="718"/>
        <end position="737"/>
    </location>
</feature>
<evidence type="ECO:0000313" key="3">
    <source>
        <dbReference type="Proteomes" id="UP000694845"/>
    </source>
</evidence>
<dbReference type="GO" id="GO:2001224">
    <property type="term" value="P:positive regulation of neuron migration"/>
    <property type="evidence" value="ECO:0007669"/>
    <property type="project" value="TreeGrafter"/>
</dbReference>
<dbReference type="Proteomes" id="UP000694845">
    <property type="component" value="Unplaced"/>
</dbReference>
<keyword evidence="3" id="KW-1185">Reference proteome</keyword>
<dbReference type="PANTHER" id="PTHR46606">
    <property type="entry name" value="SHOOTIN-1"/>
    <property type="match status" value="1"/>
</dbReference>
<evidence type="ECO:0000256" key="2">
    <source>
        <dbReference type="SAM" id="MobiDB-lite"/>
    </source>
</evidence>
<gene>
    <name evidence="4" type="primary">LOC110981247</name>
</gene>
<dbReference type="GO" id="GO:0044295">
    <property type="term" value="C:axonal growth cone"/>
    <property type="evidence" value="ECO:0007669"/>
    <property type="project" value="TreeGrafter"/>
</dbReference>
<feature type="compositionally biased region" description="Basic and acidic residues" evidence="2">
    <location>
        <begin position="626"/>
        <end position="637"/>
    </location>
</feature>
<feature type="compositionally biased region" description="Low complexity" evidence="2">
    <location>
        <begin position="608"/>
        <end position="619"/>
    </location>
</feature>
<feature type="compositionally biased region" description="Basic and acidic residues" evidence="2">
    <location>
        <begin position="559"/>
        <end position="572"/>
    </location>
</feature>
<feature type="region of interest" description="Disordered" evidence="2">
    <location>
        <begin position="400"/>
        <end position="472"/>
    </location>
</feature>
<feature type="compositionally biased region" description="Polar residues" evidence="2">
    <location>
        <begin position="531"/>
        <end position="545"/>
    </location>
</feature>
<name>A0A8B7YM46_ACAPL</name>
<feature type="compositionally biased region" description="Gly residues" evidence="2">
    <location>
        <begin position="435"/>
        <end position="446"/>
    </location>
</feature>
<dbReference type="PANTHER" id="PTHR46606:SF5">
    <property type="entry name" value="SHOOTIN-1"/>
    <property type="match status" value="1"/>
</dbReference>
<evidence type="ECO:0000313" key="4">
    <source>
        <dbReference type="RefSeq" id="XP_022094338.1"/>
    </source>
</evidence>
<keyword evidence="1" id="KW-0175">Coiled coil</keyword>
<sequence>METTLTVSKSSKLSTEASSELVAFKKAAAKAVQEHAELKKSYDKLRRKFQESEKIRRGLEKKLVSTEQELSNLGVVSEAACEEFTHLHIKYEVEQKCRLTAEKYATKMVKENKDIKRKSAAFLSRAGEDLVRQFELSLEEGDEEETENGADTGQVKELNARIEDLRDQLVASKRDLEQVLLERDEAREEVIGISHQGKQLAEQLLLERQTHDATKATLEAERVAHESVKMALEEKVQTIAQFRRVSTVVFQELFEVKGKYEEEAMLREKAENFAAQMYKERQAADAHKRQSMLMLNEAIGPDEKMEEVMKEVEILTKELADEKQKHEKEIAQMQASLREAGDVELLNSLETKLSIAREENEALEKKVNDQLPNMRKLQDKIAEQDTTIKKLMAELDKAMLKPVAPPPPPPPPPPPVPHSPLEVLRKIIGVRRANKGGGGGAGGAAGGPAPTETDGSGNKAGKDDPHQKQYEATIEEMMNRIKSGRVKLKPVQTEEKTLLNRKGPGSIRNMSPAMSQLNGMLTVLKKRGPQSDVTSGSDSATQDAPSQELAAIMQRRRKKTEEITLDKPAHEEVQEDSLPGVNTNNLQERRNGTTPKSKRKPPVPVPRSSPTTKLTKSTSVDSGMTESEKPSKKDKTDSASIKTCPEMSLAEEGAYSEVMADGDDKKSNMSFSESFPSFKGSSDASSEFSEKNSDISSNKGSGELDDILLHANPAYESAESIPFSEEGAGQGDGWGDYETLRIGAANSTHNGYSANSTAQ</sequence>
<accession>A0A8B7YM46</accession>
<dbReference type="KEGG" id="aplc:110981247"/>
<feature type="coiled-coil region" evidence="1">
    <location>
        <begin position="155"/>
        <end position="235"/>
    </location>
</feature>
<dbReference type="OrthoDB" id="10072132at2759"/>
<feature type="compositionally biased region" description="Polar residues" evidence="2">
    <location>
        <begin position="508"/>
        <end position="519"/>
    </location>
</feature>
<proteinExistence type="predicted"/>
<dbReference type="GO" id="GO:0048812">
    <property type="term" value="P:neuron projection morphogenesis"/>
    <property type="evidence" value="ECO:0007669"/>
    <property type="project" value="TreeGrafter"/>
</dbReference>
<reference evidence="4" key="1">
    <citation type="submission" date="2025-08" db="UniProtKB">
        <authorList>
            <consortium name="RefSeq"/>
        </authorList>
    </citation>
    <scope>IDENTIFICATION</scope>
</reference>
<dbReference type="InterPro" id="IPR024849">
    <property type="entry name" value="Shootin-1"/>
</dbReference>
<dbReference type="GeneID" id="110981247"/>
<dbReference type="AlphaFoldDB" id="A0A8B7YM46"/>
<dbReference type="GO" id="GO:0005737">
    <property type="term" value="C:cytoplasm"/>
    <property type="evidence" value="ECO:0007669"/>
    <property type="project" value="TreeGrafter"/>
</dbReference>
<feature type="coiled-coil region" evidence="1">
    <location>
        <begin position="28"/>
        <end position="69"/>
    </location>
</feature>
<feature type="compositionally biased region" description="Basic and acidic residues" evidence="2">
    <location>
        <begin position="460"/>
        <end position="469"/>
    </location>
</feature>
<feature type="compositionally biased region" description="Pro residues" evidence="2">
    <location>
        <begin position="403"/>
        <end position="418"/>
    </location>
</feature>
<evidence type="ECO:0000256" key="1">
    <source>
        <dbReference type="SAM" id="Coils"/>
    </source>
</evidence>